<dbReference type="Pfam" id="PF01370">
    <property type="entry name" value="Epimerase"/>
    <property type="match status" value="1"/>
</dbReference>
<dbReference type="SUPFAM" id="SSF51735">
    <property type="entry name" value="NAD(P)-binding Rossmann-fold domains"/>
    <property type="match status" value="1"/>
</dbReference>
<dbReference type="PANTHER" id="PTHR11092">
    <property type="entry name" value="SUGAR NUCLEOTIDE EPIMERASE RELATED"/>
    <property type="match status" value="1"/>
</dbReference>
<dbReference type="CDD" id="cd05242">
    <property type="entry name" value="SDR_a8"/>
    <property type="match status" value="1"/>
</dbReference>
<feature type="domain" description="NAD-dependent epimerase/dehydratase" evidence="2">
    <location>
        <begin position="5"/>
        <end position="131"/>
    </location>
</feature>
<dbReference type="InterPro" id="IPR010099">
    <property type="entry name" value="SDR39U1"/>
</dbReference>
<feature type="domain" description="DUF1731" evidence="3">
    <location>
        <begin position="251"/>
        <end position="297"/>
    </location>
</feature>
<evidence type="ECO:0000313" key="4">
    <source>
        <dbReference type="EMBL" id="KUP08501.1"/>
    </source>
</evidence>
<protein>
    <submittedName>
        <fullName evidence="4">Multidrug MFS transporter</fullName>
    </submittedName>
</protein>
<evidence type="ECO:0000259" key="3">
    <source>
        <dbReference type="Pfam" id="PF08338"/>
    </source>
</evidence>
<dbReference type="OrthoDB" id="9801773at2"/>
<dbReference type="NCBIfam" id="TIGR01777">
    <property type="entry name" value="yfcH"/>
    <property type="match status" value="1"/>
</dbReference>
<proteinExistence type="inferred from homology"/>
<name>A0A147KBG6_9BACI</name>
<dbReference type="InterPro" id="IPR036291">
    <property type="entry name" value="NAD(P)-bd_dom_sf"/>
</dbReference>
<dbReference type="Proteomes" id="UP000074108">
    <property type="component" value="Unassembled WGS sequence"/>
</dbReference>
<reference evidence="4 5" key="1">
    <citation type="journal article" date="2016" name="Front. Microbiol.">
        <title>Microevolution Analysis of Bacillus coahuilensis Unveils Differences in Phosphorus Acquisition Strategies and Their Regulation.</title>
        <authorList>
            <person name="Gomez-Lunar Z."/>
            <person name="Hernandez-Gonzalez I."/>
            <person name="Rodriguez-Torres M.D."/>
            <person name="Souza V."/>
            <person name="Olmedo-Alvarez G."/>
        </authorList>
    </citation>
    <scope>NUCLEOTIDE SEQUENCE [LARGE SCALE GENOMIC DNA]</scope>
    <source>
        <strain evidence="5">p1.1.43</strain>
    </source>
</reference>
<dbReference type="PATRIC" id="fig|1150625.3.peg.523"/>
<gene>
    <name evidence="4" type="ORF">Q75_02445</name>
</gene>
<dbReference type="PANTHER" id="PTHR11092:SF0">
    <property type="entry name" value="EPIMERASE FAMILY PROTEIN SDR39U1"/>
    <property type="match status" value="1"/>
</dbReference>
<sequence length="298" mass="33264">MRYAITGGTGLVGKHLTELLLKNGHDVTILTRSPDKHQDSRISFVEWLRDGSEPEKYLKDTDIFVNLAGESINSGRWTDERKERILYSRISATKEIVRIIGALEKKPAKLINASAIGIYKASETITHTETSRATSDDFLGITVKRWEDEASNVEEYGVDVAFTRFGIILDKDEGALPKMTLPYKLFGGGTVGSGRQWMSWVHIEDVARAIEFISRHQVKGPVNVVAPSPLQMKTFGKTIGKVLHRPHWMPVPGFALKLALGEMSTLMLDGQKVLPDVLLHTGYTFSHSTLEEALEDIY</sequence>
<dbReference type="InterPro" id="IPR001509">
    <property type="entry name" value="Epimerase_deHydtase"/>
</dbReference>
<accession>A0A147KBG6</accession>
<evidence type="ECO:0000313" key="5">
    <source>
        <dbReference type="Proteomes" id="UP000074108"/>
    </source>
</evidence>
<keyword evidence="5" id="KW-1185">Reference proteome</keyword>
<dbReference type="RefSeq" id="WP_059350246.1">
    <property type="nucleotide sequence ID" value="NZ_LDYG01000010.1"/>
</dbReference>
<comment type="caution">
    <text evidence="4">The sequence shown here is derived from an EMBL/GenBank/DDBJ whole genome shotgun (WGS) entry which is preliminary data.</text>
</comment>
<dbReference type="Pfam" id="PF08338">
    <property type="entry name" value="DUF1731"/>
    <property type="match status" value="1"/>
</dbReference>
<dbReference type="InterPro" id="IPR013549">
    <property type="entry name" value="DUF1731"/>
</dbReference>
<evidence type="ECO:0000256" key="1">
    <source>
        <dbReference type="ARBA" id="ARBA00009353"/>
    </source>
</evidence>
<organism evidence="4 5">
    <name type="scientific">Bacillus coahuilensis p1.1.43</name>
    <dbReference type="NCBI Taxonomy" id="1150625"/>
    <lineage>
        <taxon>Bacteria</taxon>
        <taxon>Bacillati</taxon>
        <taxon>Bacillota</taxon>
        <taxon>Bacilli</taxon>
        <taxon>Bacillales</taxon>
        <taxon>Bacillaceae</taxon>
        <taxon>Bacillus</taxon>
    </lineage>
</organism>
<dbReference type="STRING" id="1150625.Q75_02445"/>
<dbReference type="AlphaFoldDB" id="A0A147KBG6"/>
<dbReference type="EMBL" id="LDYG01000010">
    <property type="protein sequence ID" value="KUP08501.1"/>
    <property type="molecule type" value="Genomic_DNA"/>
</dbReference>
<evidence type="ECO:0000259" key="2">
    <source>
        <dbReference type="Pfam" id="PF01370"/>
    </source>
</evidence>
<dbReference type="Gene3D" id="3.40.50.720">
    <property type="entry name" value="NAD(P)-binding Rossmann-like Domain"/>
    <property type="match status" value="1"/>
</dbReference>
<comment type="similarity">
    <text evidence="1">Belongs to the NAD(P)-dependent epimerase/dehydratase family. SDR39U1 subfamily.</text>
</comment>